<evidence type="ECO:0000259" key="5">
    <source>
        <dbReference type="PROSITE" id="PS50949"/>
    </source>
</evidence>
<name>A0A2S8JDV1_RHOOP</name>
<dbReference type="GO" id="GO:0003677">
    <property type="term" value="F:DNA binding"/>
    <property type="evidence" value="ECO:0007669"/>
    <property type="project" value="UniProtKB-KW"/>
</dbReference>
<reference evidence="7" key="1">
    <citation type="submission" date="2018-02" db="EMBL/GenBank/DDBJ databases">
        <title>Draft genome sequencing of Rhodococcus opacus KU647198.</title>
        <authorList>
            <person name="Zheng B.-X."/>
        </authorList>
    </citation>
    <scope>NUCLEOTIDE SEQUENCE [LARGE SCALE GENOMIC DNA]</scope>
    <source>
        <strain evidence="7">04-OD7</strain>
    </source>
</reference>
<dbReference type="Pfam" id="PF00392">
    <property type="entry name" value="GntR"/>
    <property type="match status" value="1"/>
</dbReference>
<dbReference type="SMART" id="SM00345">
    <property type="entry name" value="HTH_GNTR"/>
    <property type="match status" value="1"/>
</dbReference>
<dbReference type="InterPro" id="IPR008920">
    <property type="entry name" value="TF_FadR/GntR_C"/>
</dbReference>
<dbReference type="RefSeq" id="WP_005245204.1">
    <property type="nucleotide sequence ID" value="NZ_PUIO01000009.1"/>
</dbReference>
<dbReference type="Proteomes" id="UP000239290">
    <property type="component" value="Unassembled WGS sequence"/>
</dbReference>
<dbReference type="AlphaFoldDB" id="A0A2S8JDV1"/>
<keyword evidence="3" id="KW-0804">Transcription</keyword>
<proteinExistence type="predicted"/>
<dbReference type="InterPro" id="IPR011711">
    <property type="entry name" value="GntR_C"/>
</dbReference>
<evidence type="ECO:0000256" key="2">
    <source>
        <dbReference type="ARBA" id="ARBA00023125"/>
    </source>
</evidence>
<dbReference type="EMBL" id="PUIO01000009">
    <property type="protein sequence ID" value="PQP25069.1"/>
    <property type="molecule type" value="Genomic_DNA"/>
</dbReference>
<dbReference type="PANTHER" id="PTHR43537">
    <property type="entry name" value="TRANSCRIPTIONAL REGULATOR, GNTR FAMILY"/>
    <property type="match status" value="1"/>
</dbReference>
<dbReference type="SUPFAM" id="SSF48008">
    <property type="entry name" value="GntR ligand-binding domain-like"/>
    <property type="match status" value="1"/>
</dbReference>
<dbReference type="InterPro" id="IPR036390">
    <property type="entry name" value="WH_DNA-bd_sf"/>
</dbReference>
<dbReference type="SMART" id="SM00895">
    <property type="entry name" value="FCD"/>
    <property type="match status" value="1"/>
</dbReference>
<evidence type="ECO:0000313" key="6">
    <source>
        <dbReference type="EMBL" id="PQP25069.1"/>
    </source>
</evidence>
<evidence type="ECO:0000256" key="1">
    <source>
        <dbReference type="ARBA" id="ARBA00023015"/>
    </source>
</evidence>
<keyword evidence="2" id="KW-0238">DNA-binding</keyword>
<comment type="caution">
    <text evidence="6">The sequence shown here is derived from an EMBL/GenBank/DDBJ whole genome shotgun (WGS) entry which is preliminary data.</text>
</comment>
<evidence type="ECO:0000256" key="4">
    <source>
        <dbReference type="SAM" id="MobiDB-lite"/>
    </source>
</evidence>
<dbReference type="SUPFAM" id="SSF46785">
    <property type="entry name" value="Winged helix' DNA-binding domain"/>
    <property type="match status" value="1"/>
</dbReference>
<dbReference type="PANTHER" id="PTHR43537:SF24">
    <property type="entry name" value="GLUCONATE OPERON TRANSCRIPTIONAL REPRESSOR"/>
    <property type="match status" value="1"/>
</dbReference>
<feature type="region of interest" description="Disordered" evidence="4">
    <location>
        <begin position="216"/>
        <end position="239"/>
    </location>
</feature>
<organism evidence="6 7">
    <name type="scientific">Rhodococcus opacus</name>
    <name type="common">Nocardia opaca</name>
    <dbReference type="NCBI Taxonomy" id="37919"/>
    <lineage>
        <taxon>Bacteria</taxon>
        <taxon>Bacillati</taxon>
        <taxon>Actinomycetota</taxon>
        <taxon>Actinomycetes</taxon>
        <taxon>Mycobacteriales</taxon>
        <taxon>Nocardiaceae</taxon>
        <taxon>Rhodococcus</taxon>
    </lineage>
</organism>
<dbReference type="InterPro" id="IPR000524">
    <property type="entry name" value="Tscrpt_reg_HTH_GntR"/>
</dbReference>
<dbReference type="GeneID" id="69895927"/>
<evidence type="ECO:0000256" key="3">
    <source>
        <dbReference type="ARBA" id="ARBA00023163"/>
    </source>
</evidence>
<sequence length="239" mass="26773">MSEPIASGRPGQRLGHVVLEQLKERILDGKYKPGSRISIEEVRAEFGVSKQPVMDAMRRLESIGIVQIVPQSGCRVESYTSWEVEDFFRLFGSFESEIAAAAAARRTPAQLDELDEAWRRIEELNTCTDSVERARRYRGLNREFHLVIHRMAHSRVMAEQSKRMWDMSDFLINTAGPPHPLADAIVDRNHDHDVIRTAIRQQRVEVARAAMGSHITGTIDHVKPGPVAPSPAGPAHGTP</sequence>
<keyword evidence="1" id="KW-0805">Transcription regulation</keyword>
<dbReference type="CDD" id="cd07377">
    <property type="entry name" value="WHTH_GntR"/>
    <property type="match status" value="1"/>
</dbReference>
<dbReference type="InterPro" id="IPR036388">
    <property type="entry name" value="WH-like_DNA-bd_sf"/>
</dbReference>
<dbReference type="Gene3D" id="1.10.10.10">
    <property type="entry name" value="Winged helix-like DNA-binding domain superfamily/Winged helix DNA-binding domain"/>
    <property type="match status" value="1"/>
</dbReference>
<evidence type="ECO:0000313" key="7">
    <source>
        <dbReference type="Proteomes" id="UP000239290"/>
    </source>
</evidence>
<dbReference type="Pfam" id="PF07729">
    <property type="entry name" value="FCD"/>
    <property type="match status" value="1"/>
</dbReference>
<gene>
    <name evidence="6" type="ORF">C5613_09430</name>
</gene>
<feature type="domain" description="HTH gntR-type" evidence="5">
    <location>
        <begin position="12"/>
        <end position="79"/>
    </location>
</feature>
<dbReference type="PROSITE" id="PS50949">
    <property type="entry name" value="HTH_GNTR"/>
    <property type="match status" value="1"/>
</dbReference>
<dbReference type="Gene3D" id="1.20.120.530">
    <property type="entry name" value="GntR ligand-binding domain-like"/>
    <property type="match status" value="1"/>
</dbReference>
<accession>A0A2S8JDV1</accession>
<dbReference type="GO" id="GO:0003700">
    <property type="term" value="F:DNA-binding transcription factor activity"/>
    <property type="evidence" value="ECO:0007669"/>
    <property type="project" value="InterPro"/>
</dbReference>
<protein>
    <submittedName>
        <fullName evidence="6">GntR family transcriptional regulator</fullName>
    </submittedName>
</protein>